<comment type="caution">
    <text evidence="2">The sequence shown here is derived from an EMBL/GenBank/DDBJ whole genome shotgun (WGS) entry which is preliminary data.</text>
</comment>
<evidence type="ECO:0000313" key="3">
    <source>
        <dbReference type="Proteomes" id="UP001381693"/>
    </source>
</evidence>
<dbReference type="AlphaFoldDB" id="A0AAN8XGB2"/>
<accession>A0AAN8XGB2</accession>
<dbReference type="EMBL" id="JAXCGZ010002749">
    <property type="protein sequence ID" value="KAK7083611.1"/>
    <property type="molecule type" value="Genomic_DNA"/>
</dbReference>
<organism evidence="2 3">
    <name type="scientific">Halocaridina rubra</name>
    <name type="common">Hawaiian red shrimp</name>
    <dbReference type="NCBI Taxonomy" id="373956"/>
    <lineage>
        <taxon>Eukaryota</taxon>
        <taxon>Metazoa</taxon>
        <taxon>Ecdysozoa</taxon>
        <taxon>Arthropoda</taxon>
        <taxon>Crustacea</taxon>
        <taxon>Multicrustacea</taxon>
        <taxon>Malacostraca</taxon>
        <taxon>Eumalacostraca</taxon>
        <taxon>Eucarida</taxon>
        <taxon>Decapoda</taxon>
        <taxon>Pleocyemata</taxon>
        <taxon>Caridea</taxon>
        <taxon>Atyoidea</taxon>
        <taxon>Atyidae</taxon>
        <taxon>Halocaridina</taxon>
    </lineage>
</organism>
<protein>
    <submittedName>
        <fullName evidence="2">Uncharacterized protein</fullName>
    </submittedName>
</protein>
<dbReference type="Proteomes" id="UP001381693">
    <property type="component" value="Unassembled WGS sequence"/>
</dbReference>
<proteinExistence type="predicted"/>
<reference evidence="2 3" key="1">
    <citation type="submission" date="2023-11" db="EMBL/GenBank/DDBJ databases">
        <title>Halocaridina rubra genome assembly.</title>
        <authorList>
            <person name="Smith C."/>
        </authorList>
    </citation>
    <scope>NUCLEOTIDE SEQUENCE [LARGE SCALE GENOMIC DNA]</scope>
    <source>
        <strain evidence="2">EP-1</strain>
        <tissue evidence="2">Whole</tissue>
    </source>
</reference>
<sequence>MTSGAGQPHFTHREKFVQKHFEFLWPHIARHLDTQVLGNPEMSARVWRGPLAWVVEPQCPPRTEGPALCPEGHRRMKAEEDEDEVEEFARVEHTTRPKRKRKPDRPSTASISSAAGPKEQEEIGCMLTGMGTDN</sequence>
<gene>
    <name evidence="2" type="ORF">SK128_008552</name>
</gene>
<keyword evidence="3" id="KW-1185">Reference proteome</keyword>
<feature type="region of interest" description="Disordered" evidence="1">
    <location>
        <begin position="60"/>
        <end position="134"/>
    </location>
</feature>
<evidence type="ECO:0000313" key="2">
    <source>
        <dbReference type="EMBL" id="KAK7083611.1"/>
    </source>
</evidence>
<name>A0AAN8XGB2_HALRR</name>
<evidence type="ECO:0000256" key="1">
    <source>
        <dbReference type="SAM" id="MobiDB-lite"/>
    </source>
</evidence>